<dbReference type="AlphaFoldDB" id="A0AAV3TDF7"/>
<evidence type="ECO:0000256" key="1">
    <source>
        <dbReference type="SAM" id="MobiDB-lite"/>
    </source>
</evidence>
<evidence type="ECO:0000256" key="2">
    <source>
        <dbReference type="SAM" id="Phobius"/>
    </source>
</evidence>
<comment type="caution">
    <text evidence="3">The sequence shown here is derived from an EMBL/GenBank/DDBJ whole genome shotgun (WGS) entry which is preliminary data.</text>
</comment>
<protein>
    <submittedName>
        <fullName evidence="3">Uncharacterized protein</fullName>
    </submittedName>
</protein>
<evidence type="ECO:0000313" key="3">
    <source>
        <dbReference type="EMBL" id="GAA0679825.1"/>
    </source>
</evidence>
<keyword evidence="2" id="KW-1133">Transmembrane helix</keyword>
<evidence type="ECO:0000313" key="4">
    <source>
        <dbReference type="Proteomes" id="UP001500420"/>
    </source>
</evidence>
<feature type="region of interest" description="Disordered" evidence="1">
    <location>
        <begin position="1"/>
        <end position="49"/>
    </location>
</feature>
<feature type="compositionally biased region" description="Basic and acidic residues" evidence="1">
    <location>
        <begin position="1"/>
        <end position="19"/>
    </location>
</feature>
<keyword evidence="2" id="KW-0812">Transmembrane</keyword>
<reference evidence="3 4" key="1">
    <citation type="journal article" date="2019" name="Int. J. Syst. Evol. Microbiol.">
        <title>The Global Catalogue of Microorganisms (GCM) 10K type strain sequencing project: providing services to taxonomists for standard genome sequencing and annotation.</title>
        <authorList>
            <consortium name="The Broad Institute Genomics Platform"/>
            <consortium name="The Broad Institute Genome Sequencing Center for Infectious Disease"/>
            <person name="Wu L."/>
            <person name="Ma J."/>
        </authorList>
    </citation>
    <scope>NUCLEOTIDE SEQUENCE [LARGE SCALE GENOMIC DNA]</scope>
    <source>
        <strain evidence="3 4">JCM 16328</strain>
    </source>
</reference>
<dbReference type="Proteomes" id="UP001500420">
    <property type="component" value="Unassembled WGS sequence"/>
</dbReference>
<organism evidence="3 4">
    <name type="scientific">Natronoarchaeum mannanilyticum</name>
    <dbReference type="NCBI Taxonomy" id="926360"/>
    <lineage>
        <taxon>Archaea</taxon>
        <taxon>Methanobacteriati</taxon>
        <taxon>Methanobacteriota</taxon>
        <taxon>Stenosarchaea group</taxon>
        <taxon>Halobacteria</taxon>
        <taxon>Halobacteriales</taxon>
        <taxon>Natronoarchaeaceae</taxon>
    </lineage>
</organism>
<feature type="transmembrane region" description="Helical" evidence="2">
    <location>
        <begin position="66"/>
        <end position="97"/>
    </location>
</feature>
<feature type="transmembrane region" description="Helical" evidence="2">
    <location>
        <begin position="135"/>
        <end position="156"/>
    </location>
</feature>
<keyword evidence="2" id="KW-0472">Membrane</keyword>
<keyword evidence="4" id="KW-1185">Reference proteome</keyword>
<dbReference type="RefSeq" id="WP_343774946.1">
    <property type="nucleotide sequence ID" value="NZ_BAAADV010000007.1"/>
</dbReference>
<name>A0AAV3TDF7_9EURY</name>
<dbReference type="EMBL" id="BAAADV010000007">
    <property type="protein sequence ID" value="GAA0679825.1"/>
    <property type="molecule type" value="Genomic_DNA"/>
</dbReference>
<gene>
    <name evidence="3" type="ORF">GCM10009020_30590</name>
</gene>
<proteinExistence type="predicted"/>
<accession>A0AAV3TDF7</accession>
<feature type="transmembrane region" description="Helical" evidence="2">
    <location>
        <begin position="103"/>
        <end position="123"/>
    </location>
</feature>
<sequence length="157" mass="16038">MSSSDRGGEEASVRSRDAETAPGDAEATARDDESEPSDAETASGGTGDRLRDALDQARTRRRFHAVALAGAAAFGLLFAWLHWIGLVLGGALVALVAPSVRRGAAYALAFGVLVLVAFAVSIGDAALLVPEMRPIVFVTVGAGIGLPLLGSLARGIV</sequence>